<keyword evidence="5 6" id="KW-0560">Oxidoreductase</keyword>
<dbReference type="GO" id="GO:0003995">
    <property type="term" value="F:acyl-CoA dehydrogenase activity"/>
    <property type="evidence" value="ECO:0007669"/>
    <property type="project" value="InterPro"/>
</dbReference>
<dbReference type="EMBL" id="POUA01000158">
    <property type="protein sequence ID" value="PZG42173.1"/>
    <property type="molecule type" value="Genomic_DNA"/>
</dbReference>
<dbReference type="PROSITE" id="PS00072">
    <property type="entry name" value="ACYL_COA_DH_1"/>
    <property type="match status" value="1"/>
</dbReference>
<evidence type="ECO:0000259" key="9">
    <source>
        <dbReference type="Pfam" id="PF02771"/>
    </source>
</evidence>
<dbReference type="SUPFAM" id="SSF56645">
    <property type="entry name" value="Acyl-CoA dehydrogenase NM domain-like"/>
    <property type="match status" value="1"/>
</dbReference>
<dbReference type="InterPro" id="IPR009100">
    <property type="entry name" value="AcylCoA_DH/oxidase_NM_dom_sf"/>
</dbReference>
<dbReference type="InterPro" id="IPR009075">
    <property type="entry name" value="AcylCo_DH/oxidase_C"/>
</dbReference>
<keyword evidence="11" id="KW-1185">Reference proteome</keyword>
<evidence type="ECO:0000313" key="11">
    <source>
        <dbReference type="Proteomes" id="UP000248544"/>
    </source>
</evidence>
<dbReference type="GO" id="GO:0050660">
    <property type="term" value="F:flavin adenine dinucleotide binding"/>
    <property type="evidence" value="ECO:0007669"/>
    <property type="project" value="InterPro"/>
</dbReference>
<dbReference type="FunFam" id="1.10.540.10:FF:000009">
    <property type="entry name" value="Probable acyl-CoA dehydrogenase"/>
    <property type="match status" value="1"/>
</dbReference>
<protein>
    <submittedName>
        <fullName evidence="10">Acyl-CoA dehydrogenase</fullName>
    </submittedName>
</protein>
<dbReference type="Gene3D" id="2.40.110.10">
    <property type="entry name" value="Butyryl-CoA Dehydrogenase, subunit A, domain 2"/>
    <property type="match status" value="1"/>
</dbReference>
<accession>A0A2W2G2G5</accession>
<dbReference type="Gene3D" id="1.20.140.10">
    <property type="entry name" value="Butyryl-CoA Dehydrogenase, subunit A, domain 3"/>
    <property type="match status" value="1"/>
</dbReference>
<dbReference type="Pfam" id="PF02770">
    <property type="entry name" value="Acyl-CoA_dh_M"/>
    <property type="match status" value="1"/>
</dbReference>
<comment type="caution">
    <text evidence="10">The sequence shown here is derived from an EMBL/GenBank/DDBJ whole genome shotgun (WGS) entry which is preliminary data.</text>
</comment>
<dbReference type="RefSeq" id="WP_111168977.1">
    <property type="nucleotide sequence ID" value="NZ_POUA01000158.1"/>
</dbReference>
<dbReference type="PROSITE" id="PS00073">
    <property type="entry name" value="ACYL_COA_DH_2"/>
    <property type="match status" value="1"/>
</dbReference>
<keyword evidence="4 6" id="KW-0274">FAD</keyword>
<dbReference type="Pfam" id="PF00441">
    <property type="entry name" value="Acyl-CoA_dh_1"/>
    <property type="match status" value="1"/>
</dbReference>
<evidence type="ECO:0000256" key="5">
    <source>
        <dbReference type="ARBA" id="ARBA00023002"/>
    </source>
</evidence>
<dbReference type="InterPro" id="IPR006091">
    <property type="entry name" value="Acyl-CoA_Oxase/DH_mid-dom"/>
</dbReference>
<evidence type="ECO:0000256" key="1">
    <source>
        <dbReference type="ARBA" id="ARBA00001974"/>
    </source>
</evidence>
<proteinExistence type="inferred from homology"/>
<name>A0A2W2G2G5_9ACTN</name>
<comment type="similarity">
    <text evidence="2 6">Belongs to the acyl-CoA dehydrogenase family.</text>
</comment>
<dbReference type="SUPFAM" id="SSF47203">
    <property type="entry name" value="Acyl-CoA dehydrogenase C-terminal domain-like"/>
    <property type="match status" value="1"/>
</dbReference>
<dbReference type="PANTHER" id="PTHR43884:SF12">
    <property type="entry name" value="ISOVALERYL-COA DEHYDROGENASE, MITOCHONDRIAL-RELATED"/>
    <property type="match status" value="1"/>
</dbReference>
<dbReference type="PIRSF" id="PIRSF016578">
    <property type="entry name" value="HsaA"/>
    <property type="match status" value="1"/>
</dbReference>
<dbReference type="Pfam" id="PF02771">
    <property type="entry name" value="Acyl-CoA_dh_N"/>
    <property type="match status" value="1"/>
</dbReference>
<comment type="cofactor">
    <cofactor evidence="1 6">
        <name>FAD</name>
        <dbReference type="ChEBI" id="CHEBI:57692"/>
    </cofactor>
</comment>
<evidence type="ECO:0000256" key="3">
    <source>
        <dbReference type="ARBA" id="ARBA00022630"/>
    </source>
</evidence>
<keyword evidence="3 6" id="KW-0285">Flavoprotein</keyword>
<dbReference type="InterPro" id="IPR013786">
    <property type="entry name" value="AcylCoA_DH/ox_N"/>
</dbReference>
<dbReference type="InterPro" id="IPR036250">
    <property type="entry name" value="AcylCo_DH-like_C"/>
</dbReference>
<dbReference type="Gene3D" id="1.10.540.10">
    <property type="entry name" value="Acyl-CoA dehydrogenase/oxidase, N-terminal domain"/>
    <property type="match status" value="1"/>
</dbReference>
<dbReference type="FunFam" id="1.20.140.10:FF:000001">
    <property type="entry name" value="Acyl-CoA dehydrogenase"/>
    <property type="match status" value="1"/>
</dbReference>
<feature type="domain" description="Acyl-CoA dehydrogenase/oxidase C-terminal" evidence="7">
    <location>
        <begin position="233"/>
        <end position="380"/>
    </location>
</feature>
<evidence type="ECO:0000259" key="8">
    <source>
        <dbReference type="Pfam" id="PF02770"/>
    </source>
</evidence>
<evidence type="ECO:0000259" key="7">
    <source>
        <dbReference type="Pfam" id="PF00441"/>
    </source>
</evidence>
<sequence length="383" mass="42344">MRRDLYDEEHLLFQETVRDFLAREVVPHHTQWEKDGIVPREVWKKAGELGMFGFSVPEEYGGAGITDFRYNMVIVEEIVRVGATGLGFGLHNDIVAPYLVNLTDDEQKQRWLPGFVSGELVTAIAMTEPAAGSDLQGIRATAIRADGADHYLLNGQKTFITNGINADLVIVAAKTDPEAGAKGTTLLVAERGMDGFTRGRNLEKVGMHAQDTAELYFDNVRVPAANRLGDRDGQGFVQLMRNLPQERVSIAVAGVAAAETVLESTIEYCKTRTAFGHNLGGFQNTRFVLAELATEVEIARHYLDKCVVALNAGRLDAVDAAKAKWWTTELQNKVIDRCLQLHGGYGYMQEYPVAKAWLDSRVQTIYGGTTEIMKEIIGRSFGF</sequence>
<evidence type="ECO:0000256" key="2">
    <source>
        <dbReference type="ARBA" id="ARBA00009347"/>
    </source>
</evidence>
<evidence type="ECO:0000256" key="4">
    <source>
        <dbReference type="ARBA" id="ARBA00022827"/>
    </source>
</evidence>
<evidence type="ECO:0000256" key="6">
    <source>
        <dbReference type="RuleBase" id="RU362125"/>
    </source>
</evidence>
<evidence type="ECO:0000313" key="10">
    <source>
        <dbReference type="EMBL" id="PZG42173.1"/>
    </source>
</evidence>
<organism evidence="10 11">
    <name type="scientific">Spongiactinospora gelatinilytica</name>
    <dbReference type="NCBI Taxonomy" id="2666298"/>
    <lineage>
        <taxon>Bacteria</taxon>
        <taxon>Bacillati</taxon>
        <taxon>Actinomycetota</taxon>
        <taxon>Actinomycetes</taxon>
        <taxon>Streptosporangiales</taxon>
        <taxon>Streptosporangiaceae</taxon>
        <taxon>Spongiactinospora</taxon>
    </lineage>
</organism>
<gene>
    <name evidence="10" type="ORF">C1I98_20075</name>
</gene>
<dbReference type="AlphaFoldDB" id="A0A2W2G2G5"/>
<feature type="domain" description="Acyl-CoA dehydrogenase/oxidase N-terminal" evidence="9">
    <location>
        <begin position="8"/>
        <end position="119"/>
    </location>
</feature>
<dbReference type="FunFam" id="2.40.110.10:FF:000002">
    <property type="entry name" value="Acyl-CoA dehydrogenase fadE12"/>
    <property type="match status" value="1"/>
</dbReference>
<dbReference type="PANTHER" id="PTHR43884">
    <property type="entry name" value="ACYL-COA DEHYDROGENASE"/>
    <property type="match status" value="1"/>
</dbReference>
<dbReference type="InterPro" id="IPR046373">
    <property type="entry name" value="Acyl-CoA_Oxase/DH_mid-dom_sf"/>
</dbReference>
<dbReference type="InterPro" id="IPR006089">
    <property type="entry name" value="Acyl-CoA_DH_CS"/>
</dbReference>
<dbReference type="InterPro" id="IPR037069">
    <property type="entry name" value="AcylCoA_DH/ox_N_sf"/>
</dbReference>
<dbReference type="Proteomes" id="UP000248544">
    <property type="component" value="Unassembled WGS sequence"/>
</dbReference>
<feature type="domain" description="Acyl-CoA oxidase/dehydrogenase middle" evidence="8">
    <location>
        <begin position="123"/>
        <end position="220"/>
    </location>
</feature>
<reference evidence="10 11" key="1">
    <citation type="submission" date="2018-01" db="EMBL/GenBank/DDBJ databases">
        <title>Draft genome sequence of Sphaerisporangium sp. 7K107.</title>
        <authorList>
            <person name="Sahin N."/>
            <person name="Saygin H."/>
            <person name="Ay H."/>
        </authorList>
    </citation>
    <scope>NUCLEOTIDE SEQUENCE [LARGE SCALE GENOMIC DNA]</scope>
    <source>
        <strain evidence="10 11">7K107</strain>
    </source>
</reference>